<dbReference type="Proteomes" id="UP001058271">
    <property type="component" value="Chromosome"/>
</dbReference>
<evidence type="ECO:0000313" key="2">
    <source>
        <dbReference type="Proteomes" id="UP001058271"/>
    </source>
</evidence>
<name>A0ABY5Z9X7_9ACTN</name>
<keyword evidence="2" id="KW-1185">Reference proteome</keyword>
<gene>
    <name evidence="1" type="ORF">Drose_04335</name>
</gene>
<organism evidence="1 2">
    <name type="scientific">Dactylosporangium roseum</name>
    <dbReference type="NCBI Taxonomy" id="47989"/>
    <lineage>
        <taxon>Bacteria</taxon>
        <taxon>Bacillati</taxon>
        <taxon>Actinomycetota</taxon>
        <taxon>Actinomycetes</taxon>
        <taxon>Micromonosporales</taxon>
        <taxon>Micromonosporaceae</taxon>
        <taxon>Dactylosporangium</taxon>
    </lineage>
</organism>
<dbReference type="EMBL" id="CP073721">
    <property type="protein sequence ID" value="UWZ37518.1"/>
    <property type="molecule type" value="Genomic_DNA"/>
</dbReference>
<evidence type="ECO:0008006" key="3">
    <source>
        <dbReference type="Google" id="ProtNLM"/>
    </source>
</evidence>
<dbReference type="RefSeq" id="WP_260726875.1">
    <property type="nucleotide sequence ID" value="NZ_BAAABS010000070.1"/>
</dbReference>
<accession>A0ABY5Z9X7</accession>
<sequence>MTRRRITAEQQASEGRVAVVRMRVTRALASTLDDHPDLTHEEILAALLLVADRQVSHMRAGDTP</sequence>
<protein>
    <recommendedName>
        <fullName evidence="3">MarR family transcriptional regulator</fullName>
    </recommendedName>
</protein>
<proteinExistence type="predicted"/>
<reference evidence="1" key="1">
    <citation type="submission" date="2021-04" db="EMBL/GenBank/DDBJ databases">
        <title>Biosynthetic gene clusters of Dactylosporangioum roseum.</title>
        <authorList>
            <person name="Hartkoorn R.C."/>
            <person name="Beaudoing E."/>
            <person name="Hot D."/>
            <person name="Moureu S."/>
        </authorList>
    </citation>
    <scope>NUCLEOTIDE SEQUENCE</scope>
    <source>
        <strain evidence="1">NRRL B-16295</strain>
    </source>
</reference>
<evidence type="ECO:0000313" key="1">
    <source>
        <dbReference type="EMBL" id="UWZ37518.1"/>
    </source>
</evidence>